<keyword evidence="3" id="KW-1185">Reference proteome</keyword>
<evidence type="ECO:0000313" key="3">
    <source>
        <dbReference type="Proteomes" id="UP000318582"/>
    </source>
</evidence>
<dbReference type="GO" id="GO:0005741">
    <property type="term" value="C:mitochondrial outer membrane"/>
    <property type="evidence" value="ECO:0007669"/>
    <property type="project" value="TreeGrafter"/>
</dbReference>
<dbReference type="PANTHER" id="PTHR31859">
    <property type="entry name" value="TETRATRICOPEPTIDE REPEAT PROTEIN 39 FAMILY MEMBER"/>
    <property type="match status" value="1"/>
</dbReference>
<dbReference type="Gene3D" id="1.25.40.10">
    <property type="entry name" value="Tetratricopeptide repeat domain"/>
    <property type="match status" value="1"/>
</dbReference>
<dbReference type="Proteomes" id="UP000318582">
    <property type="component" value="Unassembled WGS sequence"/>
</dbReference>
<proteinExistence type="predicted"/>
<evidence type="ECO:0000313" key="2">
    <source>
        <dbReference type="EMBL" id="TPX58190.1"/>
    </source>
</evidence>
<reference evidence="2 3" key="1">
    <citation type="journal article" date="2019" name="Sci. Rep.">
        <title>Comparative genomics of chytrid fungi reveal insights into the obligate biotrophic and pathogenic lifestyle of Synchytrium endobioticum.</title>
        <authorList>
            <person name="van de Vossenberg B.T.L.H."/>
            <person name="Warris S."/>
            <person name="Nguyen H.D.T."/>
            <person name="van Gent-Pelzer M.P.E."/>
            <person name="Joly D.L."/>
            <person name="van de Geest H.C."/>
            <person name="Bonants P.J.M."/>
            <person name="Smith D.S."/>
            <person name="Levesque C.A."/>
            <person name="van der Lee T.A.J."/>
        </authorList>
    </citation>
    <scope>NUCLEOTIDE SEQUENCE [LARGE SCALE GENOMIC DNA]</scope>
    <source>
        <strain evidence="2 3">CBS 809.83</strain>
    </source>
</reference>
<gene>
    <name evidence="2" type="ORF">PhCBS80983_g03313</name>
</gene>
<dbReference type="GO" id="GO:0005634">
    <property type="term" value="C:nucleus"/>
    <property type="evidence" value="ECO:0007669"/>
    <property type="project" value="TreeGrafter"/>
</dbReference>
<dbReference type="GO" id="GO:0005829">
    <property type="term" value="C:cytosol"/>
    <property type="evidence" value="ECO:0007669"/>
    <property type="project" value="TreeGrafter"/>
</dbReference>
<evidence type="ECO:0000256" key="1">
    <source>
        <dbReference type="SAM" id="MobiDB-lite"/>
    </source>
</evidence>
<name>A0A507E513_9FUNG</name>
<dbReference type="Pfam" id="PF10300">
    <property type="entry name" value="Iml2-TPR_39"/>
    <property type="match status" value="2"/>
</dbReference>
<dbReference type="PANTHER" id="PTHR31859:SF1">
    <property type="entry name" value="TETRATRICOPEPTIDE REPEAT PROTEIN 39C"/>
    <property type="match status" value="1"/>
</dbReference>
<feature type="compositionally biased region" description="Polar residues" evidence="1">
    <location>
        <begin position="1"/>
        <end position="12"/>
    </location>
</feature>
<dbReference type="EMBL" id="QEAQ01000040">
    <property type="protein sequence ID" value="TPX58190.1"/>
    <property type="molecule type" value="Genomic_DNA"/>
</dbReference>
<dbReference type="InterPro" id="IPR011990">
    <property type="entry name" value="TPR-like_helical_dom_sf"/>
</dbReference>
<dbReference type="SUPFAM" id="SSF48452">
    <property type="entry name" value="TPR-like"/>
    <property type="match status" value="1"/>
</dbReference>
<organism evidence="2 3">
    <name type="scientific">Powellomyces hirtus</name>
    <dbReference type="NCBI Taxonomy" id="109895"/>
    <lineage>
        <taxon>Eukaryota</taxon>
        <taxon>Fungi</taxon>
        <taxon>Fungi incertae sedis</taxon>
        <taxon>Chytridiomycota</taxon>
        <taxon>Chytridiomycota incertae sedis</taxon>
        <taxon>Chytridiomycetes</taxon>
        <taxon>Spizellomycetales</taxon>
        <taxon>Powellomycetaceae</taxon>
        <taxon>Powellomyces</taxon>
    </lineage>
</organism>
<dbReference type="AlphaFoldDB" id="A0A507E513"/>
<dbReference type="InterPro" id="IPR019412">
    <property type="entry name" value="IML2/TPR_39"/>
</dbReference>
<comment type="caution">
    <text evidence="2">The sequence shown here is derived from an EMBL/GenBank/DDBJ whole genome shotgun (WGS) entry which is preliminary data.</text>
</comment>
<sequence length="765" mass="85028">MSINPTMPSSVTAAVKEAGLVADGTTPKEPRASAPFDAGNDNADDALSDYDDDGDEDEYEEDFQDAAQELDSAPSESAAIPASGTDANSAIVARCKLDKKALKAATAEAERTLNQDIADVQTALDMFLNSRFVESENFLIEKYGESLFHTLGFAVVSWLKAVMTFDPKDIETASEGLRTALEIANIYRKETGLLGSFAGMIMRNKEGSALKSMTPLQRHAELAYAEGHLLKSMLSLVTDTNIMAFVREGINIRSSYNIYKTCYRFLQRTYDEEGGAHGLVKNNVDEHFVSGVLLGVGSFNVVLSMLPAKVLRLFELIGFSGDRDFGLSRLEIGGMWDVRDRSALAAASVKSSKKKNQEKTVSRTDSLAADAAFNMTAVPFAMPVSHDGSTGLRKSLCDMTLLGYHVVLSSAVQLPDCDIPFAKHILESSIKKYPNGLIYLALRARLHQTEGDPASAIREYDRVIAIQNEWRQLVHVCIWDSGTCQAALGNWTAARDNYDIMFKESKWSKAIYRYLQAVYHYAADPVAHQDEVSAMLKQVPKLTRKVAGKSIPLEKFVARKCRKWELQKNRLLLPHLEMLYILNGFDVIPASDIPHFIATVDAELKLLEAQIPDGDNPPPYKTFYDDLCLTRLLKGILTRDTAIPNSSTLAPVVELAQQPPPTAQQKQTLQYAARQLEYVRHQADKIALDHWLLPFSRMELGKLYVRAQEYEKARKEFEAALRNGYGEEDVGSPPQGKISLENTLHFRVHNAMVKLDVLERIVESR</sequence>
<protein>
    <submittedName>
        <fullName evidence="2">Uncharacterized protein</fullName>
    </submittedName>
</protein>
<feature type="region of interest" description="Disordered" evidence="1">
    <location>
        <begin position="1"/>
        <end position="60"/>
    </location>
</feature>
<feature type="compositionally biased region" description="Acidic residues" evidence="1">
    <location>
        <begin position="42"/>
        <end position="60"/>
    </location>
</feature>
<accession>A0A507E513</accession>